<comment type="caution">
    <text evidence="2">The sequence shown here is derived from an EMBL/GenBank/DDBJ whole genome shotgun (WGS) entry which is preliminary data.</text>
</comment>
<feature type="region of interest" description="Disordered" evidence="1">
    <location>
        <begin position="1"/>
        <end position="30"/>
    </location>
</feature>
<gene>
    <name evidence="2" type="ORF">UV26_C0034G0005</name>
</gene>
<dbReference type="AlphaFoldDB" id="A0A0G1D9Z6"/>
<dbReference type="EMBL" id="LCDU01000034">
    <property type="protein sequence ID" value="KKS58933.1"/>
    <property type="molecule type" value="Genomic_DNA"/>
</dbReference>
<evidence type="ECO:0000313" key="3">
    <source>
        <dbReference type="Proteomes" id="UP000034678"/>
    </source>
</evidence>
<sequence length="594" mass="65400">MRDRLPINRADAEDIPDNAASDSNNIDGDAPEGYLQAIPTALTKSNSNNLAQSSRLFSWIKTKNSKWHLVHVDSANINVMVDFYATTPTAGITPLACVATSMVEHNEEVHVAVGTATIGTPTAPNWTGYCDYGQFGGATLEWKSLSAVLTRPVSTSNYLVGLAGHTVTPPAVTPFLADKIYHYNVSFVYDGVQESPMGAGYQSFSISTYGANPDYVTVTITLYAVASLNPRVTGVKLYRREADPSTGLPTTLYRLQQEFNTTTSVAYVDRLGANQSWTGTTDKVITYVDNNTDVLSSYEEQTGIAETLISSDVYYTLNTDLNGFHFVAGCLKTGLPDASMMMFRSKQYRYDMFNWTNDHFKLPTVPTAMKAFNGKIWVFDENNTYRINPDGIYNEDTTSGIGCLSQRSIITTDYGMFWCDDKNAYWHDGEKIIPIGNAIKTDFGATAQWSGFACNYARGSQFLTTCVVFHAPKNYVLFIVPDHTGAVSNVWAFHVQRQRWDKWLSFTQCGVTTSGFGAFSGRGGEVYVSTGVPSGGSGLLVEALNGATWRSFYWTSKVFDFGQPARLKRIKAINTELTSTTSLIEAEVLLLSVR</sequence>
<proteinExistence type="predicted"/>
<dbReference type="Proteomes" id="UP000034678">
    <property type="component" value="Unassembled WGS sequence"/>
</dbReference>
<reference evidence="2 3" key="1">
    <citation type="journal article" date="2015" name="Nature">
        <title>rRNA introns, odd ribosomes, and small enigmatic genomes across a large radiation of phyla.</title>
        <authorList>
            <person name="Brown C.T."/>
            <person name="Hug L.A."/>
            <person name="Thomas B.C."/>
            <person name="Sharon I."/>
            <person name="Castelle C.J."/>
            <person name="Singh A."/>
            <person name="Wilkins M.J."/>
            <person name="Williams K.H."/>
            <person name="Banfield J.F."/>
        </authorList>
    </citation>
    <scope>NUCLEOTIDE SEQUENCE [LARGE SCALE GENOMIC DNA]</scope>
</reference>
<protein>
    <submittedName>
        <fullName evidence="2">Uncharacterized protein</fullName>
    </submittedName>
</protein>
<evidence type="ECO:0000313" key="2">
    <source>
        <dbReference type="EMBL" id="KKS58933.1"/>
    </source>
</evidence>
<feature type="compositionally biased region" description="Basic and acidic residues" evidence="1">
    <location>
        <begin position="1"/>
        <end position="12"/>
    </location>
</feature>
<dbReference type="STRING" id="1619142.UV26_C0034G0005"/>
<name>A0A0G1D9Z6_UNCKA</name>
<evidence type="ECO:0000256" key="1">
    <source>
        <dbReference type="SAM" id="MobiDB-lite"/>
    </source>
</evidence>
<organism evidence="2 3">
    <name type="scientific">candidate division WWE3 bacterium GW2011_GWF2_42_42</name>
    <dbReference type="NCBI Taxonomy" id="1619142"/>
    <lineage>
        <taxon>Bacteria</taxon>
        <taxon>Katanobacteria</taxon>
    </lineage>
</organism>
<accession>A0A0G1D9Z6</accession>